<dbReference type="AlphaFoldDB" id="A0A9P9BI65"/>
<dbReference type="OrthoDB" id="5243754at2759"/>
<gene>
    <name evidence="1" type="ORF">B0I36DRAFT_256517</name>
</gene>
<proteinExistence type="predicted"/>
<accession>A0A9P9BI65</accession>
<evidence type="ECO:0000313" key="2">
    <source>
        <dbReference type="Proteomes" id="UP000756346"/>
    </source>
</evidence>
<sequence>RPNSHLAKIGAEQSAICPCGLAEETVEHFVFRCPQWKQHRAKLYQQTDTLRGNLSFFLGGKSIRDTRLWTPAMEAVHATIAYARATQRLDPK</sequence>
<feature type="non-terminal residue" evidence="1">
    <location>
        <position position="1"/>
    </location>
</feature>
<dbReference type="RefSeq" id="XP_046005022.1">
    <property type="nucleotide sequence ID" value="XM_046150946.1"/>
</dbReference>
<keyword evidence="2" id="KW-1185">Reference proteome</keyword>
<reference evidence="1" key="1">
    <citation type="journal article" date="2021" name="Nat. Commun.">
        <title>Genetic determinants of endophytism in the Arabidopsis root mycobiome.</title>
        <authorList>
            <person name="Mesny F."/>
            <person name="Miyauchi S."/>
            <person name="Thiergart T."/>
            <person name="Pickel B."/>
            <person name="Atanasova L."/>
            <person name="Karlsson M."/>
            <person name="Huettel B."/>
            <person name="Barry K.W."/>
            <person name="Haridas S."/>
            <person name="Chen C."/>
            <person name="Bauer D."/>
            <person name="Andreopoulos W."/>
            <person name="Pangilinan J."/>
            <person name="LaButti K."/>
            <person name="Riley R."/>
            <person name="Lipzen A."/>
            <person name="Clum A."/>
            <person name="Drula E."/>
            <person name="Henrissat B."/>
            <person name="Kohler A."/>
            <person name="Grigoriev I.V."/>
            <person name="Martin F.M."/>
            <person name="Hacquard S."/>
        </authorList>
    </citation>
    <scope>NUCLEOTIDE SEQUENCE</scope>
    <source>
        <strain evidence="1">MPI-CAGE-CH-0230</strain>
    </source>
</reference>
<evidence type="ECO:0000313" key="1">
    <source>
        <dbReference type="EMBL" id="KAH7012757.1"/>
    </source>
</evidence>
<dbReference type="Proteomes" id="UP000756346">
    <property type="component" value="Unassembled WGS sequence"/>
</dbReference>
<dbReference type="GeneID" id="70180492"/>
<organism evidence="1 2">
    <name type="scientific">Microdochium trichocladiopsis</name>
    <dbReference type="NCBI Taxonomy" id="1682393"/>
    <lineage>
        <taxon>Eukaryota</taxon>
        <taxon>Fungi</taxon>
        <taxon>Dikarya</taxon>
        <taxon>Ascomycota</taxon>
        <taxon>Pezizomycotina</taxon>
        <taxon>Sordariomycetes</taxon>
        <taxon>Xylariomycetidae</taxon>
        <taxon>Xylariales</taxon>
        <taxon>Microdochiaceae</taxon>
        <taxon>Microdochium</taxon>
    </lineage>
</organism>
<evidence type="ECO:0008006" key="3">
    <source>
        <dbReference type="Google" id="ProtNLM"/>
    </source>
</evidence>
<comment type="caution">
    <text evidence="1">The sequence shown here is derived from an EMBL/GenBank/DDBJ whole genome shotgun (WGS) entry which is preliminary data.</text>
</comment>
<dbReference type="EMBL" id="JAGTJQ010000014">
    <property type="protein sequence ID" value="KAH7012757.1"/>
    <property type="molecule type" value="Genomic_DNA"/>
</dbReference>
<protein>
    <recommendedName>
        <fullName evidence="3">Reverse transcriptase</fullName>
    </recommendedName>
</protein>
<name>A0A9P9BI65_9PEZI</name>